<keyword evidence="3" id="KW-1185">Reference proteome</keyword>
<feature type="region of interest" description="Disordered" evidence="1">
    <location>
        <begin position="1"/>
        <end position="64"/>
    </location>
</feature>
<organism evidence="2 3">
    <name type="scientific">Puccinia coronata f. sp. avenae</name>
    <dbReference type="NCBI Taxonomy" id="200324"/>
    <lineage>
        <taxon>Eukaryota</taxon>
        <taxon>Fungi</taxon>
        <taxon>Dikarya</taxon>
        <taxon>Basidiomycota</taxon>
        <taxon>Pucciniomycotina</taxon>
        <taxon>Pucciniomycetes</taxon>
        <taxon>Pucciniales</taxon>
        <taxon>Pucciniaceae</taxon>
        <taxon>Puccinia</taxon>
    </lineage>
</organism>
<feature type="compositionally biased region" description="Polar residues" evidence="1">
    <location>
        <begin position="34"/>
        <end position="47"/>
    </location>
</feature>
<dbReference type="AlphaFoldDB" id="A0A2N5S5J4"/>
<evidence type="ECO:0000313" key="3">
    <source>
        <dbReference type="Proteomes" id="UP000235388"/>
    </source>
</evidence>
<feature type="compositionally biased region" description="Basic residues" evidence="1">
    <location>
        <begin position="23"/>
        <end position="33"/>
    </location>
</feature>
<accession>A0A2N5S5J4</accession>
<dbReference type="Proteomes" id="UP000235388">
    <property type="component" value="Unassembled WGS sequence"/>
</dbReference>
<feature type="compositionally biased region" description="Polar residues" evidence="1">
    <location>
        <begin position="1"/>
        <end position="15"/>
    </location>
</feature>
<gene>
    <name evidence="2" type="ORF">PCANC_28637</name>
</gene>
<comment type="caution">
    <text evidence="2">The sequence shown here is derived from an EMBL/GenBank/DDBJ whole genome shotgun (WGS) entry which is preliminary data.</text>
</comment>
<evidence type="ECO:0000256" key="1">
    <source>
        <dbReference type="SAM" id="MobiDB-lite"/>
    </source>
</evidence>
<dbReference type="EMBL" id="PGCJ01001157">
    <property type="protein sequence ID" value="PLW08510.1"/>
    <property type="molecule type" value="Genomic_DNA"/>
</dbReference>
<reference evidence="2 3" key="1">
    <citation type="submission" date="2017-11" db="EMBL/GenBank/DDBJ databases">
        <title>De novo assembly and phasing of dikaryotic genomes from two isolates of Puccinia coronata f. sp. avenae, the causal agent of oat crown rust.</title>
        <authorList>
            <person name="Miller M.E."/>
            <person name="Zhang Y."/>
            <person name="Omidvar V."/>
            <person name="Sperschneider J."/>
            <person name="Schwessinger B."/>
            <person name="Raley C."/>
            <person name="Palmer J.M."/>
            <person name="Garnica D."/>
            <person name="Upadhyaya N."/>
            <person name="Rathjen J."/>
            <person name="Taylor J.M."/>
            <person name="Park R.F."/>
            <person name="Dodds P.N."/>
            <person name="Hirsch C.D."/>
            <person name="Kianian S.F."/>
            <person name="Figueroa M."/>
        </authorList>
    </citation>
    <scope>NUCLEOTIDE SEQUENCE [LARGE SCALE GENOMIC DNA]</scope>
    <source>
        <strain evidence="2">12NC29</strain>
    </source>
</reference>
<name>A0A2N5S5J4_9BASI</name>
<evidence type="ECO:0000313" key="2">
    <source>
        <dbReference type="EMBL" id="PLW08510.1"/>
    </source>
</evidence>
<sequence>MNKLTSAAGRSSGGSELQAGHWTCKRGACRSKQRPASTQSTRTNQGLASKKAQGPFKPNNPRPS</sequence>
<proteinExistence type="predicted"/>
<protein>
    <submittedName>
        <fullName evidence="2">Uncharacterized protein</fullName>
    </submittedName>
</protein>